<keyword evidence="2" id="KW-0175">Coiled coil</keyword>
<dbReference type="GO" id="GO:0005771">
    <property type="term" value="C:multivesicular body"/>
    <property type="evidence" value="ECO:0007669"/>
    <property type="project" value="TreeGrafter"/>
</dbReference>
<feature type="compositionally biased region" description="Basic and acidic residues" evidence="3">
    <location>
        <begin position="7"/>
        <end position="30"/>
    </location>
</feature>
<evidence type="ECO:0000313" key="5">
    <source>
        <dbReference type="Proteomes" id="UP001153555"/>
    </source>
</evidence>
<name>A0A9N7R4A8_STRHE</name>
<organism evidence="4 5">
    <name type="scientific">Striga hermonthica</name>
    <name type="common">Purple witchweed</name>
    <name type="synonym">Buchnera hermonthica</name>
    <dbReference type="NCBI Taxonomy" id="68872"/>
    <lineage>
        <taxon>Eukaryota</taxon>
        <taxon>Viridiplantae</taxon>
        <taxon>Streptophyta</taxon>
        <taxon>Embryophyta</taxon>
        <taxon>Tracheophyta</taxon>
        <taxon>Spermatophyta</taxon>
        <taxon>Magnoliopsida</taxon>
        <taxon>eudicotyledons</taxon>
        <taxon>Gunneridae</taxon>
        <taxon>Pentapetalae</taxon>
        <taxon>asterids</taxon>
        <taxon>lamiids</taxon>
        <taxon>Lamiales</taxon>
        <taxon>Orobanchaceae</taxon>
        <taxon>Buchnereae</taxon>
        <taxon>Striga</taxon>
    </lineage>
</organism>
<protein>
    <submittedName>
        <fullName evidence="4">SNF7 family protein</fullName>
    </submittedName>
</protein>
<dbReference type="PANTHER" id="PTHR22761">
    <property type="entry name" value="CHARGED MULTIVESICULAR BODY PROTEIN"/>
    <property type="match status" value="1"/>
</dbReference>
<dbReference type="OrthoDB" id="3973241at2759"/>
<comment type="caution">
    <text evidence="4">The sequence shown here is derived from an EMBL/GenBank/DDBJ whole genome shotgun (WGS) entry which is preliminary data.</text>
</comment>
<feature type="region of interest" description="Disordered" evidence="3">
    <location>
        <begin position="1"/>
        <end position="30"/>
    </location>
</feature>
<dbReference type="GO" id="GO:0032511">
    <property type="term" value="P:late endosome to vacuole transport via multivesicular body sorting pathway"/>
    <property type="evidence" value="ECO:0007669"/>
    <property type="project" value="TreeGrafter"/>
</dbReference>
<dbReference type="Pfam" id="PF03357">
    <property type="entry name" value="Snf7"/>
    <property type="match status" value="1"/>
</dbReference>
<dbReference type="PANTHER" id="PTHR22761:SF12">
    <property type="entry name" value="CHARGED MULTIVESICULAR BODY PROTEIN 5"/>
    <property type="match status" value="1"/>
</dbReference>
<gene>
    <name evidence="4" type="ORF">SHERM_14676</name>
</gene>
<accession>A0A9N7R4A8</accession>
<proteinExistence type="inferred from homology"/>
<reference evidence="4" key="1">
    <citation type="submission" date="2019-12" db="EMBL/GenBank/DDBJ databases">
        <authorList>
            <person name="Scholes J."/>
        </authorList>
    </citation>
    <scope>NUCLEOTIDE SEQUENCE</scope>
</reference>
<dbReference type="InterPro" id="IPR005024">
    <property type="entry name" value="Snf7_fam"/>
</dbReference>
<dbReference type="Gene3D" id="6.10.140.1230">
    <property type="match status" value="1"/>
</dbReference>
<dbReference type="Proteomes" id="UP001153555">
    <property type="component" value="Unassembled WGS sequence"/>
</dbReference>
<sequence length="188" mass="21010">MKKVFGLRKDKEPSPSIRDTSDQISKRGDSIGEKIKKLDAELARYKEQMKRVRPGPAQEAVKARAIRILKQKRTYEAQRDMLYNQTLKLDQASFAADELKDAQQTQPLGQSSRLVTRSLFLGLRVKRILAYIPALPSAPSGLGLVPDGKTNFKSALIWCRSRGPHRNSALPLDVQSTVAPQRISGRTS</sequence>
<evidence type="ECO:0000256" key="1">
    <source>
        <dbReference type="ARBA" id="ARBA00006190"/>
    </source>
</evidence>
<dbReference type="AlphaFoldDB" id="A0A9N7R4A8"/>
<evidence type="ECO:0000313" key="4">
    <source>
        <dbReference type="EMBL" id="CAA0814380.1"/>
    </source>
</evidence>
<dbReference type="EMBL" id="CACSLK010012206">
    <property type="protein sequence ID" value="CAA0814380.1"/>
    <property type="molecule type" value="Genomic_DNA"/>
</dbReference>
<dbReference type="GO" id="GO:0006900">
    <property type="term" value="P:vesicle budding from membrane"/>
    <property type="evidence" value="ECO:0007669"/>
    <property type="project" value="TreeGrafter"/>
</dbReference>
<comment type="similarity">
    <text evidence="1">Belongs to the SNF7 family.</text>
</comment>
<evidence type="ECO:0000256" key="2">
    <source>
        <dbReference type="ARBA" id="ARBA00023054"/>
    </source>
</evidence>
<keyword evidence="5" id="KW-1185">Reference proteome</keyword>
<evidence type="ECO:0000256" key="3">
    <source>
        <dbReference type="SAM" id="MobiDB-lite"/>
    </source>
</evidence>